<name>A0A084GH00_PSEDA</name>
<evidence type="ECO:0000313" key="1">
    <source>
        <dbReference type="EMBL" id="KEZ46612.1"/>
    </source>
</evidence>
<sequence>MAIPSRELVRKGSNSLAQLCIARGLFDAATEIIYSDVEDFAYGAKTSLSALPRVAEINRWLERSPLSIMDEPNIFHLMVAVNPGGGKGLSAVGWTPAESAAADARLSSILRGRQRNLNDSILRRGEVPTIYSNADRVLARIKASNSL</sequence>
<keyword evidence="2" id="KW-1185">Reference proteome</keyword>
<gene>
    <name evidence="1" type="ORF">SAPIO_CDS0434</name>
</gene>
<dbReference type="RefSeq" id="XP_016646411.1">
    <property type="nucleotide sequence ID" value="XM_016783211.1"/>
</dbReference>
<dbReference type="AlphaFoldDB" id="A0A084GH00"/>
<dbReference type="KEGG" id="sapo:SAPIO_CDS0434"/>
<proteinExistence type="predicted"/>
<accession>A0A084GH00</accession>
<organism evidence="1 2">
    <name type="scientific">Pseudallescheria apiosperma</name>
    <name type="common">Scedosporium apiospermum</name>
    <dbReference type="NCBI Taxonomy" id="563466"/>
    <lineage>
        <taxon>Eukaryota</taxon>
        <taxon>Fungi</taxon>
        <taxon>Dikarya</taxon>
        <taxon>Ascomycota</taxon>
        <taxon>Pezizomycotina</taxon>
        <taxon>Sordariomycetes</taxon>
        <taxon>Hypocreomycetidae</taxon>
        <taxon>Microascales</taxon>
        <taxon>Microascaceae</taxon>
        <taxon>Scedosporium</taxon>
    </lineage>
</organism>
<dbReference type="EMBL" id="JOWA01000022">
    <property type="protein sequence ID" value="KEZ46612.1"/>
    <property type="molecule type" value="Genomic_DNA"/>
</dbReference>
<dbReference type="HOGENOM" id="CLU_1769182_0_0_1"/>
<comment type="caution">
    <text evidence="1">The sequence shown here is derived from an EMBL/GenBank/DDBJ whole genome shotgun (WGS) entry which is preliminary data.</text>
</comment>
<evidence type="ECO:0000313" key="2">
    <source>
        <dbReference type="Proteomes" id="UP000028545"/>
    </source>
</evidence>
<dbReference type="VEuPathDB" id="FungiDB:SAPIO_CDS0434"/>
<protein>
    <submittedName>
        <fullName evidence="1">Uncharacterized protein</fullName>
    </submittedName>
</protein>
<dbReference type="GeneID" id="27718586"/>
<reference evidence="1 2" key="1">
    <citation type="journal article" date="2014" name="Genome Announc.">
        <title>Draft genome sequence of the pathogenic fungus Scedosporium apiospermum.</title>
        <authorList>
            <person name="Vandeputte P."/>
            <person name="Ghamrawi S."/>
            <person name="Rechenmann M."/>
            <person name="Iltis A."/>
            <person name="Giraud S."/>
            <person name="Fleury M."/>
            <person name="Thornton C."/>
            <person name="Delhaes L."/>
            <person name="Meyer W."/>
            <person name="Papon N."/>
            <person name="Bouchara J.P."/>
        </authorList>
    </citation>
    <scope>NUCLEOTIDE SEQUENCE [LARGE SCALE GENOMIC DNA]</scope>
    <source>
        <strain evidence="1 2">IHEM 14462</strain>
    </source>
</reference>
<dbReference type="Proteomes" id="UP000028545">
    <property type="component" value="Unassembled WGS sequence"/>
</dbReference>